<evidence type="ECO:0000256" key="4">
    <source>
        <dbReference type="ARBA" id="ARBA00022989"/>
    </source>
</evidence>
<dbReference type="GO" id="GO:0005886">
    <property type="term" value="C:plasma membrane"/>
    <property type="evidence" value="ECO:0007669"/>
    <property type="project" value="UniProtKB-SubCell"/>
</dbReference>
<dbReference type="PANTHER" id="PTHR48021:SF1">
    <property type="entry name" value="GH07001P-RELATED"/>
    <property type="match status" value="1"/>
</dbReference>
<dbReference type="EMBL" id="VVIM01000007">
    <property type="protein sequence ID" value="KAB0796058.1"/>
    <property type="molecule type" value="Genomic_DNA"/>
</dbReference>
<feature type="transmembrane region" description="Helical" evidence="8">
    <location>
        <begin position="566"/>
        <end position="586"/>
    </location>
</feature>
<feature type="transmembrane region" description="Helical" evidence="8">
    <location>
        <begin position="454"/>
        <end position="475"/>
    </location>
</feature>
<feature type="transmembrane region" description="Helical" evidence="8">
    <location>
        <begin position="484"/>
        <end position="503"/>
    </location>
</feature>
<dbReference type="Gene3D" id="1.20.1250.20">
    <property type="entry name" value="MFS general substrate transporter like domains"/>
    <property type="match status" value="2"/>
</dbReference>
<evidence type="ECO:0000313" key="10">
    <source>
        <dbReference type="EMBL" id="KAB0796058.1"/>
    </source>
</evidence>
<feature type="transmembrane region" description="Helical" evidence="8">
    <location>
        <begin position="820"/>
        <end position="838"/>
    </location>
</feature>
<feature type="transmembrane region" description="Helical" evidence="8">
    <location>
        <begin position="787"/>
        <end position="808"/>
    </location>
</feature>
<dbReference type="InterPro" id="IPR020846">
    <property type="entry name" value="MFS_dom"/>
</dbReference>
<comment type="similarity">
    <text evidence="7">Belongs to the major facilitator superfamily. Sugar transporter (TC 2.A.1.1) family. Trehalose transporter subfamily.</text>
</comment>
<dbReference type="PROSITE" id="PS50850">
    <property type="entry name" value="MFS"/>
    <property type="match status" value="1"/>
</dbReference>
<feature type="transmembrane region" description="Helical" evidence="8">
    <location>
        <begin position="140"/>
        <end position="158"/>
    </location>
</feature>
<dbReference type="PROSITE" id="PS00217">
    <property type="entry name" value="SUGAR_TRANSPORT_2"/>
    <property type="match status" value="2"/>
</dbReference>
<proteinExistence type="inferred from homology"/>
<dbReference type="Pfam" id="PF00083">
    <property type="entry name" value="Sugar_tr"/>
    <property type="match status" value="2"/>
</dbReference>
<dbReference type="InterPro" id="IPR003663">
    <property type="entry name" value="Sugar/inositol_transpt"/>
</dbReference>
<accession>A0A5N4AFQ0</accession>
<comment type="caution">
    <text evidence="10">The sequence shown here is derived from an EMBL/GenBank/DDBJ whole genome shotgun (WGS) entry which is preliminary data.</text>
</comment>
<keyword evidence="11" id="KW-1185">Reference proteome</keyword>
<evidence type="ECO:0000256" key="8">
    <source>
        <dbReference type="SAM" id="Phobius"/>
    </source>
</evidence>
<dbReference type="Proteomes" id="UP000327044">
    <property type="component" value="Unassembled WGS sequence"/>
</dbReference>
<feature type="transmembrane region" description="Helical" evidence="8">
    <location>
        <begin position="648"/>
        <end position="669"/>
    </location>
</feature>
<feature type="transmembrane region" description="Helical" evidence="8">
    <location>
        <begin position="509"/>
        <end position="530"/>
    </location>
</feature>
<evidence type="ECO:0000256" key="3">
    <source>
        <dbReference type="ARBA" id="ARBA00022692"/>
    </source>
</evidence>
<organism evidence="10 11">
    <name type="scientific">Photinus pyralis</name>
    <name type="common">Common eastern firefly</name>
    <name type="synonym">Lampyris pyralis</name>
    <dbReference type="NCBI Taxonomy" id="7054"/>
    <lineage>
        <taxon>Eukaryota</taxon>
        <taxon>Metazoa</taxon>
        <taxon>Ecdysozoa</taxon>
        <taxon>Arthropoda</taxon>
        <taxon>Hexapoda</taxon>
        <taxon>Insecta</taxon>
        <taxon>Pterygota</taxon>
        <taxon>Neoptera</taxon>
        <taxon>Endopterygota</taxon>
        <taxon>Coleoptera</taxon>
        <taxon>Polyphaga</taxon>
        <taxon>Elateriformia</taxon>
        <taxon>Elateroidea</taxon>
        <taxon>Lampyridae</taxon>
        <taxon>Lampyrinae</taxon>
        <taxon>Photinus</taxon>
    </lineage>
</organism>
<evidence type="ECO:0000256" key="7">
    <source>
        <dbReference type="ARBA" id="ARBA00024348"/>
    </source>
</evidence>
<evidence type="ECO:0000313" key="11">
    <source>
        <dbReference type="Proteomes" id="UP000327044"/>
    </source>
</evidence>
<dbReference type="InterPro" id="IPR005829">
    <property type="entry name" value="Sugar_transporter_CS"/>
</dbReference>
<keyword evidence="3 8" id="KW-0812">Transmembrane</keyword>
<evidence type="ECO:0000256" key="5">
    <source>
        <dbReference type="ARBA" id="ARBA00023136"/>
    </source>
</evidence>
<keyword evidence="4 8" id="KW-1133">Transmembrane helix</keyword>
<feature type="transmembrane region" description="Helical" evidence="8">
    <location>
        <begin position="747"/>
        <end position="775"/>
    </location>
</feature>
<dbReference type="GO" id="GO:0022857">
    <property type="term" value="F:transmembrane transporter activity"/>
    <property type="evidence" value="ECO:0007669"/>
    <property type="project" value="InterPro"/>
</dbReference>
<feature type="domain" description="Major facilitator superfamily (MFS) profile" evidence="9">
    <location>
        <begin position="397"/>
        <end position="842"/>
    </location>
</feature>
<dbReference type="FunFam" id="1.20.1250.20:FF:000055">
    <property type="entry name" value="Facilitated trehalose transporter Tret1-2 homolog"/>
    <property type="match status" value="2"/>
</dbReference>
<dbReference type="InParanoid" id="A0A5N4AFQ0"/>
<evidence type="ECO:0000259" key="9">
    <source>
        <dbReference type="PROSITE" id="PS50850"/>
    </source>
</evidence>
<feature type="transmembrane region" description="Helical" evidence="8">
    <location>
        <begin position="110"/>
        <end position="128"/>
    </location>
</feature>
<name>A0A5N4AFQ0_PHOPY</name>
<dbReference type="PROSITE" id="PS51257">
    <property type="entry name" value="PROKAR_LIPOPROTEIN"/>
    <property type="match status" value="1"/>
</dbReference>
<evidence type="ECO:0000256" key="1">
    <source>
        <dbReference type="ARBA" id="ARBA00004651"/>
    </source>
</evidence>
<feature type="transmembrane region" description="Helical" evidence="8">
    <location>
        <begin position="542"/>
        <end position="560"/>
    </location>
</feature>
<feature type="transmembrane region" description="Helical" evidence="8">
    <location>
        <begin position="354"/>
        <end position="375"/>
    </location>
</feature>
<evidence type="ECO:0000256" key="6">
    <source>
        <dbReference type="ARBA" id="ARBA00023180"/>
    </source>
</evidence>
<dbReference type="SUPFAM" id="SSF103473">
    <property type="entry name" value="MFS general substrate transporter"/>
    <property type="match status" value="2"/>
</dbReference>
<dbReference type="InterPro" id="IPR036259">
    <property type="entry name" value="MFS_trans_sf"/>
</dbReference>
<feature type="transmembrane region" description="Helical" evidence="8">
    <location>
        <begin position="286"/>
        <end position="306"/>
    </location>
</feature>
<feature type="transmembrane region" description="Helical" evidence="8">
    <location>
        <begin position="52"/>
        <end position="77"/>
    </location>
</feature>
<protein>
    <recommendedName>
        <fullName evidence="9">Major facilitator superfamily (MFS) profile domain-containing protein</fullName>
    </recommendedName>
</protein>
<feature type="transmembrane region" description="Helical" evidence="8">
    <location>
        <begin position="689"/>
        <end position="706"/>
    </location>
</feature>
<feature type="transmembrane region" description="Helical" evidence="8">
    <location>
        <begin position="164"/>
        <end position="184"/>
    </location>
</feature>
<feature type="transmembrane region" description="Helical" evidence="8">
    <location>
        <begin position="713"/>
        <end position="735"/>
    </location>
</feature>
<keyword evidence="6" id="KW-0325">Glycoprotein</keyword>
<evidence type="ECO:0000256" key="2">
    <source>
        <dbReference type="ARBA" id="ARBA00022475"/>
    </source>
</evidence>
<reference evidence="10 11" key="1">
    <citation type="journal article" date="2018" name="Elife">
        <title>Firefly genomes illuminate parallel origins of bioluminescence in beetles.</title>
        <authorList>
            <person name="Fallon T.R."/>
            <person name="Lower S.E."/>
            <person name="Chang C.H."/>
            <person name="Bessho-Uehara M."/>
            <person name="Martin G.J."/>
            <person name="Bewick A.J."/>
            <person name="Behringer M."/>
            <person name="Debat H.J."/>
            <person name="Wong I."/>
            <person name="Day J.C."/>
            <person name="Suvorov A."/>
            <person name="Silva C.J."/>
            <person name="Stanger-Hall K.F."/>
            <person name="Hall D.W."/>
            <person name="Schmitz R.J."/>
            <person name="Nelson D.R."/>
            <person name="Lewis S.M."/>
            <person name="Shigenobu S."/>
            <person name="Bybee S.M."/>
            <person name="Larracuente A.M."/>
            <person name="Oba Y."/>
            <person name="Weng J.K."/>
        </authorList>
    </citation>
    <scope>NUCLEOTIDE SEQUENCE [LARGE SCALE GENOMIC DNA]</scope>
    <source>
        <strain evidence="10">1611_PpyrPB1</strain>
        <tissue evidence="10">Whole body</tissue>
    </source>
</reference>
<dbReference type="PANTHER" id="PTHR48021">
    <property type="match status" value="1"/>
</dbReference>
<keyword evidence="2" id="KW-1003">Cell membrane</keyword>
<feature type="transmembrane region" description="Helical" evidence="8">
    <location>
        <begin position="313"/>
        <end position="334"/>
    </location>
</feature>
<dbReference type="PRINTS" id="PR00171">
    <property type="entry name" value="SUGRTRNSPORT"/>
</dbReference>
<dbReference type="InterPro" id="IPR050549">
    <property type="entry name" value="MFS_Trehalose_Transporter"/>
</dbReference>
<feature type="transmembrane region" description="Helical" evidence="8">
    <location>
        <begin position="84"/>
        <end position="104"/>
    </location>
</feature>
<dbReference type="InterPro" id="IPR005828">
    <property type="entry name" value="MFS_sugar_transport-like"/>
</dbReference>
<sequence length="856" mass="94476">MGESKKYPQYVAAFTACLGSLAMGTVLGWTANISEDMKHFTYNGINIDDDSVGWIGSFATLGAAASCLPIAFFCNIVGRKRAMICLTAPFMVGWLLVVFAKWLWMMYLGRFLTGFAGGAFCVAAPIYISESTEKTIRGALASYFELMLTVGILVAYIFSMFLEMKVYTITMAMFPILFVIAFAFQPESPIFYLRQNDVENAKKSLIRLRGNHYDVDKELEILKLDMVEEKQKKVPFCESIKKKAAKKATFITLIIMIFQQTSGINAVVFYTTAIFESTGVHIDSKVSTLIFGVLQPIATFLSTFVVDRLGRRILLIASNLGVGISVAVLAVFFTLQNADVFDAETLHKVGFVPLVSLCLYCVTYSFGMGPVSWVLAAELFPPEINSIGSALAGSTSWVCAFIVTKFYFNLQSSIGGDACLGSVCTGAVEGWTGNISEDMKKLSFNGITITEDHLGLIGSLSSLGSVFACIPSAYLSDWVGRKTAILLLIVPLLLGWLLIILAQEFWMLGLGRLLCGITDGAFYALLPMYVTEISEKDIRGGLTAYFDLFLTVGILVSFTVANFLDIYQYTIVVGCLPILFGLIFCFQPESPIFLAMKGKEKEASQSLHRLRKRSYNVTDEVEGIKLIVNQNHNHSLLTTMRKKYTRRVMLICFPLTILQPMSGITVITYYTASIFASTKVDLDEKLCTVIFGMVTVFSAFLTTLVIDKLGRRTMLITSLLGSSLAIGILALFFTLQYRQLVDESVIAALHFLPIVSVSLFTLTFSLGYGTVPWLLISELFPPEIKSLAAGCGATFNLTSVFLVSRYYFDLKSAMGIDITFYLSSIINLITGVFVYYYVPETSGKSFAELQALFRAE</sequence>
<dbReference type="AlphaFoldDB" id="A0A5N4AFQ0"/>
<comment type="subcellular location">
    <subcellularLocation>
        <location evidence="1">Cell membrane</location>
        <topology evidence="1">Multi-pass membrane protein</topology>
    </subcellularLocation>
</comment>
<feature type="transmembrane region" description="Helical" evidence="8">
    <location>
        <begin position="387"/>
        <end position="408"/>
    </location>
</feature>
<gene>
    <name evidence="10" type="ORF">PPYR_10119</name>
</gene>
<keyword evidence="5 8" id="KW-0472">Membrane</keyword>
<feature type="transmembrane region" description="Helical" evidence="8">
    <location>
        <begin position="250"/>
        <end position="274"/>
    </location>
</feature>